<evidence type="ECO:0000259" key="1">
    <source>
        <dbReference type="Pfam" id="PF07484"/>
    </source>
</evidence>
<dbReference type="Pfam" id="PF07484">
    <property type="entry name" value="Collar"/>
    <property type="match status" value="1"/>
</dbReference>
<organism evidence="2 3">
    <name type="scientific">Candidatus Caccoplasma intestinavium</name>
    <dbReference type="NCBI Taxonomy" id="2840716"/>
    <lineage>
        <taxon>Bacteria</taxon>
        <taxon>Pseudomonadati</taxon>
        <taxon>Bacteroidota</taxon>
        <taxon>Bacteroidia</taxon>
        <taxon>Bacteroidales</taxon>
        <taxon>Bacteroidaceae</taxon>
        <taxon>Bacteroidaceae incertae sedis</taxon>
        <taxon>Candidatus Caccoplasma</taxon>
    </lineage>
</organism>
<protein>
    <submittedName>
        <fullName evidence="2">Tail fiber protein</fullName>
    </submittedName>
</protein>
<dbReference type="CDD" id="cd22641">
    <property type="entry name" value="C24-like"/>
    <property type="match status" value="1"/>
</dbReference>
<feature type="domain" description="Phage tail collar" evidence="1">
    <location>
        <begin position="155"/>
        <end position="221"/>
    </location>
</feature>
<reference evidence="2" key="2">
    <citation type="journal article" date="2021" name="PeerJ">
        <title>Extensive microbial diversity within the chicken gut microbiome revealed by metagenomics and culture.</title>
        <authorList>
            <person name="Gilroy R."/>
            <person name="Ravi A."/>
            <person name="Getino M."/>
            <person name="Pursley I."/>
            <person name="Horton D.L."/>
            <person name="Alikhan N.F."/>
            <person name="Baker D."/>
            <person name="Gharbi K."/>
            <person name="Hall N."/>
            <person name="Watson M."/>
            <person name="Adriaenssens E.M."/>
            <person name="Foster-Nyarko E."/>
            <person name="Jarju S."/>
            <person name="Secka A."/>
            <person name="Antonio M."/>
            <person name="Oren A."/>
            <person name="Chaudhuri R.R."/>
            <person name="La Ragione R."/>
            <person name="Hildebrand F."/>
            <person name="Pallen M.J."/>
        </authorList>
    </citation>
    <scope>NUCLEOTIDE SEQUENCE</scope>
    <source>
        <strain evidence="2">21143</strain>
    </source>
</reference>
<reference evidence="2" key="1">
    <citation type="submission" date="2020-10" db="EMBL/GenBank/DDBJ databases">
        <authorList>
            <person name="Gilroy R."/>
        </authorList>
    </citation>
    <scope>NUCLEOTIDE SEQUENCE</scope>
    <source>
        <strain evidence="2">21143</strain>
    </source>
</reference>
<sequence>MKRTIGNFTTQAEQYFPVDAETFASMEENISLVQIIGNLAGDKAVLRGCELREDGTTRAPGYVFLRTEEFPDGEVLYFEGGAVASGMYLNASAVAVSSGGVDFPRAYTVRCLSPGIGGENFKWEDFHEADTLPELRAELSALETAFQKIQPQPVGSVQLFAGENVPDGWLLCNGAQYAQKDYPELYAAVGAAFNRAMSENGVAYTTTAGYFRVPDLRGRFVVGRSDSDDDYNALGAAGGKKNVTLTAEESGLPLHTHTFTWISITNSAPTKAGEENSRMARGNTGALSAAKETEAAGGWDASNSHENRPPYYTLTYIIKAR</sequence>
<evidence type="ECO:0000313" key="3">
    <source>
        <dbReference type="Proteomes" id="UP000886722"/>
    </source>
</evidence>
<name>A0A9D1GEA5_9BACT</name>
<dbReference type="EMBL" id="DVKT01000045">
    <property type="protein sequence ID" value="HIT39530.1"/>
    <property type="molecule type" value="Genomic_DNA"/>
</dbReference>
<dbReference type="Gene3D" id="3.90.1340.10">
    <property type="entry name" value="Phage tail collar domain"/>
    <property type="match status" value="1"/>
</dbReference>
<dbReference type="SUPFAM" id="SSF88874">
    <property type="entry name" value="Receptor-binding domain of short tail fibre protein gp12"/>
    <property type="match status" value="1"/>
</dbReference>
<gene>
    <name evidence="2" type="ORF">IAD06_05780</name>
</gene>
<dbReference type="AlphaFoldDB" id="A0A9D1GEA5"/>
<dbReference type="InterPro" id="IPR011083">
    <property type="entry name" value="Phage_tail_collar_dom"/>
</dbReference>
<evidence type="ECO:0000313" key="2">
    <source>
        <dbReference type="EMBL" id="HIT39530.1"/>
    </source>
</evidence>
<proteinExistence type="predicted"/>
<dbReference type="InterPro" id="IPR037053">
    <property type="entry name" value="Phage_tail_collar_dom_sf"/>
</dbReference>
<accession>A0A9D1GEA5</accession>
<dbReference type="Proteomes" id="UP000886722">
    <property type="component" value="Unassembled WGS sequence"/>
</dbReference>
<comment type="caution">
    <text evidence="2">The sequence shown here is derived from an EMBL/GenBank/DDBJ whole genome shotgun (WGS) entry which is preliminary data.</text>
</comment>